<proteinExistence type="predicted"/>
<keyword evidence="2" id="KW-1185">Reference proteome</keyword>
<comment type="caution">
    <text evidence="1">The sequence shown here is derived from an EMBL/GenBank/DDBJ whole genome shotgun (WGS) entry which is preliminary data.</text>
</comment>
<dbReference type="EMBL" id="JAHCVJ010000008">
    <property type="protein sequence ID" value="MBT0666077.1"/>
    <property type="molecule type" value="Genomic_DNA"/>
</dbReference>
<protein>
    <submittedName>
        <fullName evidence="1">Uncharacterized protein</fullName>
    </submittedName>
</protein>
<name>A0AAW4L7D3_9BACT</name>
<gene>
    <name evidence="1" type="ORF">KI809_17325</name>
</gene>
<reference evidence="1 2" key="1">
    <citation type="submission" date="2021-05" db="EMBL/GenBank/DDBJ databases">
        <title>The draft genome of Geobacter pelophilus DSM 12255.</title>
        <authorList>
            <person name="Xu Z."/>
            <person name="Masuda Y."/>
            <person name="Itoh H."/>
            <person name="Senoo K."/>
        </authorList>
    </citation>
    <scope>NUCLEOTIDE SEQUENCE [LARGE SCALE GENOMIC DNA]</scope>
    <source>
        <strain evidence="1 2">DSM 12255</strain>
    </source>
</reference>
<dbReference type="NCBIfam" id="NF045719">
    <property type="entry name" value="GSU3473_fam"/>
    <property type="match status" value="1"/>
</dbReference>
<sequence length="71" mass="8264">MMILVRYLDGTYDMVMNYHLDDLIRDNRIIGFERANRWVTIGLDPVRGSGGIYLGQDRRLVEEQESSPVFS</sequence>
<dbReference type="RefSeq" id="WP_214172842.1">
    <property type="nucleotide sequence ID" value="NZ_JAHCVJ010000008.1"/>
</dbReference>
<dbReference type="Proteomes" id="UP000811899">
    <property type="component" value="Unassembled WGS sequence"/>
</dbReference>
<organism evidence="1 2">
    <name type="scientific">Geoanaerobacter pelophilus</name>
    <dbReference type="NCBI Taxonomy" id="60036"/>
    <lineage>
        <taxon>Bacteria</taxon>
        <taxon>Pseudomonadati</taxon>
        <taxon>Thermodesulfobacteriota</taxon>
        <taxon>Desulfuromonadia</taxon>
        <taxon>Geobacterales</taxon>
        <taxon>Geobacteraceae</taxon>
        <taxon>Geoanaerobacter</taxon>
    </lineage>
</organism>
<evidence type="ECO:0000313" key="1">
    <source>
        <dbReference type="EMBL" id="MBT0666077.1"/>
    </source>
</evidence>
<dbReference type="InterPro" id="IPR054686">
    <property type="entry name" value="GSU3473-like"/>
</dbReference>
<accession>A0AAW4L7D3</accession>
<dbReference type="AlphaFoldDB" id="A0AAW4L7D3"/>
<evidence type="ECO:0000313" key="2">
    <source>
        <dbReference type="Proteomes" id="UP000811899"/>
    </source>
</evidence>